<accession>A0A833WI10</accession>
<dbReference type="EMBL" id="WSZM01000299">
    <property type="protein sequence ID" value="KAF4035795.1"/>
    <property type="molecule type" value="Genomic_DNA"/>
</dbReference>
<gene>
    <name evidence="2" type="ORF">GN244_ATG12181</name>
</gene>
<proteinExistence type="predicted"/>
<reference evidence="2" key="1">
    <citation type="submission" date="2020-04" db="EMBL/GenBank/DDBJ databases">
        <title>Hybrid Assembly of Korean Phytophthora infestans isolates.</title>
        <authorList>
            <person name="Prokchorchik M."/>
            <person name="Lee Y."/>
            <person name="Seo J."/>
            <person name="Cho J.-H."/>
            <person name="Park Y.-E."/>
            <person name="Jang D.-C."/>
            <person name="Im J.-S."/>
            <person name="Choi J.-G."/>
            <person name="Park H.-J."/>
            <person name="Lee G.-B."/>
            <person name="Lee Y.-G."/>
            <person name="Hong S.-Y."/>
            <person name="Cho K."/>
            <person name="Sohn K.H."/>
        </authorList>
    </citation>
    <scope>NUCLEOTIDE SEQUENCE</scope>
    <source>
        <strain evidence="2">KR_1_A1</strain>
    </source>
</reference>
<comment type="caution">
    <text evidence="2">The sequence shown here is derived from an EMBL/GenBank/DDBJ whole genome shotgun (WGS) entry which is preliminary data.</text>
</comment>
<organism evidence="2 3">
    <name type="scientific">Phytophthora infestans</name>
    <name type="common">Potato late blight agent</name>
    <name type="synonym">Botrytis infestans</name>
    <dbReference type="NCBI Taxonomy" id="4787"/>
    <lineage>
        <taxon>Eukaryota</taxon>
        <taxon>Sar</taxon>
        <taxon>Stramenopiles</taxon>
        <taxon>Oomycota</taxon>
        <taxon>Peronosporomycetes</taxon>
        <taxon>Peronosporales</taxon>
        <taxon>Peronosporaceae</taxon>
        <taxon>Phytophthora</taxon>
    </lineage>
</organism>
<protein>
    <submittedName>
        <fullName evidence="2">Uncharacterized protein</fullName>
    </submittedName>
</protein>
<feature type="compositionally biased region" description="Low complexity" evidence="1">
    <location>
        <begin position="1"/>
        <end position="19"/>
    </location>
</feature>
<feature type="region of interest" description="Disordered" evidence="1">
    <location>
        <begin position="87"/>
        <end position="181"/>
    </location>
</feature>
<dbReference type="Proteomes" id="UP000602510">
    <property type="component" value="Unassembled WGS sequence"/>
</dbReference>
<feature type="region of interest" description="Disordered" evidence="1">
    <location>
        <begin position="1"/>
        <end position="21"/>
    </location>
</feature>
<feature type="compositionally biased region" description="Low complexity" evidence="1">
    <location>
        <begin position="87"/>
        <end position="98"/>
    </location>
</feature>
<name>A0A833WI10_PHYIN</name>
<sequence>MTENVSASAISSGTATTRSPVLASYVNRDDEVFSIVSSPCISPAESSRSSPWAIRIRDTAAASPALQASAETTSSLLRKKARNIAPAANRTAAPAFNRMAATSSPSKSRLEAGSVQASKNRQTKKTCAGKDLDDVQSDPGIQSDGECSDTLSDARAQATVRAKEKQQQQSSRSQSKRPVEL</sequence>
<evidence type="ECO:0000313" key="2">
    <source>
        <dbReference type="EMBL" id="KAF4035795.1"/>
    </source>
</evidence>
<evidence type="ECO:0000313" key="3">
    <source>
        <dbReference type="Proteomes" id="UP000602510"/>
    </source>
</evidence>
<dbReference type="AlphaFoldDB" id="A0A833WI10"/>
<keyword evidence="3" id="KW-1185">Reference proteome</keyword>
<evidence type="ECO:0000256" key="1">
    <source>
        <dbReference type="SAM" id="MobiDB-lite"/>
    </source>
</evidence>